<accession>A0AAE0YRL1</accession>
<feature type="compositionally biased region" description="Low complexity" evidence="1">
    <location>
        <begin position="56"/>
        <end position="68"/>
    </location>
</feature>
<dbReference type="AlphaFoldDB" id="A0AAE0YRL1"/>
<keyword evidence="2" id="KW-0472">Membrane</keyword>
<keyword evidence="2" id="KW-0812">Transmembrane</keyword>
<evidence type="ECO:0000256" key="2">
    <source>
        <dbReference type="SAM" id="Phobius"/>
    </source>
</evidence>
<feature type="compositionally biased region" description="Polar residues" evidence="1">
    <location>
        <begin position="37"/>
        <end position="55"/>
    </location>
</feature>
<evidence type="ECO:0000256" key="1">
    <source>
        <dbReference type="SAM" id="MobiDB-lite"/>
    </source>
</evidence>
<evidence type="ECO:0000313" key="4">
    <source>
        <dbReference type="Proteomes" id="UP001283361"/>
    </source>
</evidence>
<keyword evidence="4" id="KW-1185">Reference proteome</keyword>
<keyword evidence="2" id="KW-1133">Transmembrane helix</keyword>
<organism evidence="3 4">
    <name type="scientific">Elysia crispata</name>
    <name type="common">lettuce slug</name>
    <dbReference type="NCBI Taxonomy" id="231223"/>
    <lineage>
        <taxon>Eukaryota</taxon>
        <taxon>Metazoa</taxon>
        <taxon>Spiralia</taxon>
        <taxon>Lophotrochozoa</taxon>
        <taxon>Mollusca</taxon>
        <taxon>Gastropoda</taxon>
        <taxon>Heterobranchia</taxon>
        <taxon>Euthyneura</taxon>
        <taxon>Panpulmonata</taxon>
        <taxon>Sacoglossa</taxon>
        <taxon>Placobranchoidea</taxon>
        <taxon>Plakobranchidae</taxon>
        <taxon>Elysia</taxon>
    </lineage>
</organism>
<feature type="region of interest" description="Disordered" evidence="1">
    <location>
        <begin position="37"/>
        <end position="70"/>
    </location>
</feature>
<name>A0AAE0YRL1_9GAST</name>
<feature type="transmembrane region" description="Helical" evidence="2">
    <location>
        <begin position="265"/>
        <end position="288"/>
    </location>
</feature>
<reference evidence="3" key="1">
    <citation type="journal article" date="2023" name="G3 (Bethesda)">
        <title>A reference genome for the long-term kleptoplast-retaining sea slug Elysia crispata morphotype clarki.</title>
        <authorList>
            <person name="Eastman K.E."/>
            <person name="Pendleton A.L."/>
            <person name="Shaikh M.A."/>
            <person name="Suttiyut T."/>
            <person name="Ogas R."/>
            <person name="Tomko P."/>
            <person name="Gavelis G."/>
            <person name="Widhalm J.R."/>
            <person name="Wisecaver J.H."/>
        </authorList>
    </citation>
    <scope>NUCLEOTIDE SEQUENCE</scope>
    <source>
        <strain evidence="3">ECLA1</strain>
    </source>
</reference>
<dbReference type="InterPro" id="IPR009030">
    <property type="entry name" value="Growth_fac_rcpt_cys_sf"/>
</dbReference>
<dbReference type="SUPFAM" id="SSF57184">
    <property type="entry name" value="Growth factor receptor domain"/>
    <property type="match status" value="1"/>
</dbReference>
<gene>
    <name evidence="3" type="ORF">RRG08_008014</name>
</gene>
<protein>
    <submittedName>
        <fullName evidence="3">Uncharacterized protein</fullName>
    </submittedName>
</protein>
<sequence length="316" mass="33788">MVSSFSKTGQPFAWSIIFFIVLGYQSICQGFASLPQESGVNGSQMTRDSLNTTGYPFTASSPASTPSPGAHLPHDLKRSVYVLDLTLDGSNGSSSDIVVTEPEANHTAILMELKVYLETVASGVYLHSDKAAGMEDSFPLVLRLEFTHGALDEDLQAKLEDALAQLDSSGMFSVESNTSTMLENFFMSTQDPCTAMFVCPLGFTCNSVGCQHMCIKDDVCNGRGDCVVSVLSNGDAAPTCRCHSGYTVHYSGDQCQDKRMGDGQATAIVAGILGSICLLLLVAVLVLCMGRKSSSNYMLSKDVYSKSTYANTETRG</sequence>
<dbReference type="Proteomes" id="UP001283361">
    <property type="component" value="Unassembled WGS sequence"/>
</dbReference>
<evidence type="ECO:0000313" key="3">
    <source>
        <dbReference type="EMBL" id="KAK3755439.1"/>
    </source>
</evidence>
<comment type="caution">
    <text evidence="3">The sequence shown here is derived from an EMBL/GenBank/DDBJ whole genome shotgun (WGS) entry which is preliminary data.</text>
</comment>
<feature type="transmembrane region" description="Helical" evidence="2">
    <location>
        <begin position="12"/>
        <end position="32"/>
    </location>
</feature>
<dbReference type="EMBL" id="JAWDGP010005601">
    <property type="protein sequence ID" value="KAK3755439.1"/>
    <property type="molecule type" value="Genomic_DNA"/>
</dbReference>
<proteinExistence type="predicted"/>